<dbReference type="CDD" id="cd02549">
    <property type="entry name" value="Peptidase_C39A"/>
    <property type="match status" value="1"/>
</dbReference>
<protein>
    <submittedName>
        <fullName evidence="2">Peptidase_C39 like family protein</fullName>
    </submittedName>
</protein>
<organism evidence="2 3">
    <name type="scientific">Nonomuraea jiangxiensis</name>
    <dbReference type="NCBI Taxonomy" id="633440"/>
    <lineage>
        <taxon>Bacteria</taxon>
        <taxon>Bacillati</taxon>
        <taxon>Actinomycetota</taxon>
        <taxon>Actinomycetes</taxon>
        <taxon>Streptosporangiales</taxon>
        <taxon>Streptosporangiaceae</taxon>
        <taxon>Nonomuraea</taxon>
    </lineage>
</organism>
<evidence type="ECO:0000313" key="2">
    <source>
        <dbReference type="EMBL" id="SDJ82725.1"/>
    </source>
</evidence>
<dbReference type="STRING" id="633440.SAMN05421869_112289"/>
<dbReference type="AlphaFoldDB" id="A0A1G8WYP4"/>
<accession>A0A1G8WYP4</accession>
<dbReference type="Gene3D" id="3.90.70.10">
    <property type="entry name" value="Cysteine proteinases"/>
    <property type="match status" value="1"/>
</dbReference>
<gene>
    <name evidence="2" type="ORF">SAMN05421869_112289</name>
</gene>
<evidence type="ECO:0000313" key="3">
    <source>
        <dbReference type="Proteomes" id="UP000199202"/>
    </source>
</evidence>
<feature type="domain" description="Peptidase C39-like" evidence="1">
    <location>
        <begin position="163"/>
        <end position="314"/>
    </location>
</feature>
<evidence type="ECO:0000259" key="1">
    <source>
        <dbReference type="Pfam" id="PF13529"/>
    </source>
</evidence>
<dbReference type="InterPro" id="IPR039564">
    <property type="entry name" value="Peptidase_C39-like"/>
</dbReference>
<dbReference type="InterPro" id="IPR039563">
    <property type="entry name" value="Peptidase_C39_single_dom"/>
</dbReference>
<dbReference type="EMBL" id="FNDJ01000012">
    <property type="protein sequence ID" value="SDJ82725.1"/>
    <property type="molecule type" value="Genomic_DNA"/>
</dbReference>
<sequence length="362" mass="37990">MCDMEYETTMVPVLTVDLARVSFTRFALPAGPATAGRWTSGERPIGFPATQLVPSWTARTPPGSWIEVALRATTAGGERTKWYVMGRWSEQGDPRTSVPGQGDEDGDVAVDTFVARRPVVAYQVRVVRHGVGARVTGLGVMASALPRLPVTPSAPGGAGPVELAVPRLSQHAHAGHHPRYDGGGANWCGPASVAMVLGFWGRGPAPAELAWVGAGDPAPVVDHAAAGTYDESYQGTGNWPFNVAYAGRFGLAGFVTRLRSAAELELFVRAGIPVITSQSFKAHELPGAGYSTGGHILVVTGFTAAGDVVVNDPAAPAEAGVRRVYPRAAFENVWLRSSGSGGIAYVLHPPEHPLPSCINGNW</sequence>
<keyword evidence="3" id="KW-1185">Reference proteome</keyword>
<name>A0A1G8WYP4_9ACTN</name>
<proteinExistence type="predicted"/>
<reference evidence="2 3" key="1">
    <citation type="submission" date="2016-10" db="EMBL/GenBank/DDBJ databases">
        <authorList>
            <person name="de Groot N.N."/>
        </authorList>
    </citation>
    <scope>NUCLEOTIDE SEQUENCE [LARGE SCALE GENOMIC DNA]</scope>
    <source>
        <strain evidence="2 3">CGMCC 4.6533</strain>
    </source>
</reference>
<dbReference type="Pfam" id="PF13529">
    <property type="entry name" value="Peptidase_C39_2"/>
    <property type="match status" value="1"/>
</dbReference>
<dbReference type="Proteomes" id="UP000199202">
    <property type="component" value="Unassembled WGS sequence"/>
</dbReference>